<proteinExistence type="predicted"/>
<reference evidence="1 2" key="1">
    <citation type="submission" date="2018-09" db="EMBL/GenBank/DDBJ databases">
        <title>Metagenome Assembled Genomes from an Advanced Water Purification Facility.</title>
        <authorList>
            <person name="Stamps B.W."/>
            <person name="Spear J.R."/>
        </authorList>
    </citation>
    <scope>NUCLEOTIDE SEQUENCE [LARGE SCALE GENOMIC DNA]</scope>
    <source>
        <strain evidence="1">Bin_63_2</strain>
    </source>
</reference>
<evidence type="ECO:0000313" key="2">
    <source>
        <dbReference type="Proteomes" id="UP000321026"/>
    </source>
</evidence>
<dbReference type="Proteomes" id="UP000321026">
    <property type="component" value="Unassembled WGS sequence"/>
</dbReference>
<dbReference type="AlphaFoldDB" id="A0A5C7J7Z5"/>
<evidence type="ECO:0000313" key="1">
    <source>
        <dbReference type="EMBL" id="TXG77629.1"/>
    </source>
</evidence>
<comment type="caution">
    <text evidence="1">The sequence shown here is derived from an EMBL/GenBank/DDBJ whole genome shotgun (WGS) entry which is preliminary data.</text>
</comment>
<accession>A0A5C7J7Z5</accession>
<name>A0A5C7J7Z5_9BACT</name>
<gene>
    <name evidence="1" type="ORF">E6Q11_02550</name>
</gene>
<protein>
    <submittedName>
        <fullName evidence="1">Uncharacterized protein</fullName>
    </submittedName>
</protein>
<dbReference type="EMBL" id="SSDS01000041">
    <property type="protein sequence ID" value="TXG77629.1"/>
    <property type="molecule type" value="Genomic_DNA"/>
</dbReference>
<sequence>MPTYVLVSKMAGSPQIKISVEVEGLQIAIELEDFLKVLAKEAKNPSLLFTVNQLEARLLKASDAVVRSMKKETARVM</sequence>
<organism evidence="1 2">
    <name type="scientific">Candidatus Dojkabacteria bacterium</name>
    <dbReference type="NCBI Taxonomy" id="2099670"/>
    <lineage>
        <taxon>Bacteria</taxon>
        <taxon>Candidatus Dojkabacteria</taxon>
    </lineage>
</organism>